<gene>
    <name evidence="1" type="ORF">AN640_00935</name>
</gene>
<name>A0ACC8XJ20_9FIRM</name>
<sequence length="324" mass="34924">MKSNTTTKFLAISIVTYAILAVCMATGVINGYISGIIVSILINIIMAVSLAFVTGYLGELVLGHAGFMGIGAYVSAIITMNIDLPMFIEFPFAVICGGIFAALIGILIGIPALRLRGDYLGIITLGFGEIIRIVLNNLKITNGAQGLSGVPSYSNFTITFLIVILTIVILYKIINSRQGRVVIAIRENEIAADCVGVSTFYYKTMAFSIAALFAGIGGGLYAHYHTVINPTSFGFALSIEYLIIVVLGGMGNLFGTVLAGIILGILNEALRSFSEYRTIIYSLVLITIMICRSKGITMQIIISKINVSKKNNPEKLNQRRHKKC</sequence>
<dbReference type="Proteomes" id="UP000188637">
    <property type="component" value="Unassembled WGS sequence"/>
</dbReference>
<reference evidence="1" key="1">
    <citation type="submission" date="2016-08" db="EMBL/GenBank/DDBJ databases">
        <authorList>
            <person name="Ngugi D.K."/>
            <person name="Miyake S."/>
            <person name="Stingl U."/>
        </authorList>
    </citation>
    <scope>NUCLEOTIDE SEQUENCE</scope>
    <source>
        <strain evidence="1">SCG-D08WGA-EpuloA1</strain>
    </source>
</reference>
<evidence type="ECO:0000313" key="1">
    <source>
        <dbReference type="EMBL" id="ONI46092.1"/>
    </source>
</evidence>
<accession>A0ACC8XJ20</accession>
<protein>
    <submittedName>
        <fullName evidence="1">ABC transporter</fullName>
    </submittedName>
</protein>
<proteinExistence type="predicted"/>
<comment type="caution">
    <text evidence="1">The sequence shown here is derived from an EMBL/GenBank/DDBJ whole genome shotgun (WGS) entry which is preliminary data.</text>
</comment>
<keyword evidence="2" id="KW-1185">Reference proteome</keyword>
<evidence type="ECO:0000313" key="2">
    <source>
        <dbReference type="Proteomes" id="UP000188637"/>
    </source>
</evidence>
<dbReference type="EMBL" id="LJHD01000035">
    <property type="protein sequence ID" value="ONI46092.1"/>
    <property type="molecule type" value="Genomic_DNA"/>
</dbReference>
<organism evidence="1 2">
    <name type="scientific">Candidatus Epulonipiscium fishelsonii</name>
    <dbReference type="NCBI Taxonomy" id="77094"/>
    <lineage>
        <taxon>Bacteria</taxon>
        <taxon>Bacillati</taxon>
        <taxon>Bacillota</taxon>
        <taxon>Clostridia</taxon>
        <taxon>Lachnospirales</taxon>
        <taxon>Lachnospiraceae</taxon>
        <taxon>Candidatus Epulonipiscium</taxon>
    </lineage>
</organism>